<sequence length="456" mass="52804">MLRCLARRLPRASCCLSRWQLRLDQNDRFPLASIVPRALHFPSQTIRRDMATSTTASHSEPIEEETLPDYDAEHFYPIHIGDTLNARYSVLGKLGYGITSTVWLCRDLKNSAYVALKVYIRTSPDQANREETVNRHLSGLRTSHPGCFNIRQSLDDFYLQRANGFRHYCIVHEPLHTTMFQFQRLHGTARPLPEGLVKDSMQCLLQGLDFLHTEASVVHCGSLHRAIRVYRRSDFFTDIKLSNIMLQIMDKSVLAAFEEEEKTDPTSRKVIDTERTIYQSRKLKHPERHAFGLPLLCDFGEARVGSRFHYEEIQPEVYKAPEILLQMEWDHMVDIWNAACVAWDMIQAQHLFDGYDEGYHNNRVHLGEMVGLLGHPPQEFLHLSINSSRVFDSEGKWKANPPLSPDSLEDRLTQLTGDSKTQFLAFVRSMLQWQPEKRRTARQLLEDPWLTSIEES</sequence>
<dbReference type="Pfam" id="PF00069">
    <property type="entry name" value="Pkinase"/>
    <property type="match status" value="2"/>
</dbReference>
<reference evidence="11 12" key="1">
    <citation type="submission" date="2015-07" db="EMBL/GenBank/DDBJ databases">
        <title>Comparative genomics of the Sigatoka disease complex on banana suggests a link between parallel evolutionary changes in Pseudocercospora fijiensis and Pseudocercospora eumusae and increased virulence on the banana host.</title>
        <authorList>
            <person name="Chang T.-C."/>
            <person name="Salvucci A."/>
            <person name="Crous P.W."/>
            <person name="Stergiopoulos I."/>
        </authorList>
    </citation>
    <scope>NUCLEOTIDE SEQUENCE [LARGE SCALE GENOMIC DNA]</scope>
    <source>
        <strain evidence="11 12">CBS 114824</strain>
    </source>
</reference>
<dbReference type="PROSITE" id="PS00107">
    <property type="entry name" value="PROTEIN_KINASE_ATP"/>
    <property type="match status" value="1"/>
</dbReference>
<keyword evidence="3" id="KW-0808">Transferase</keyword>
<accession>A0A139GUP2</accession>
<evidence type="ECO:0000313" key="11">
    <source>
        <dbReference type="EMBL" id="KXS93920.1"/>
    </source>
</evidence>
<dbReference type="GO" id="GO:0050684">
    <property type="term" value="P:regulation of mRNA processing"/>
    <property type="evidence" value="ECO:0007669"/>
    <property type="project" value="TreeGrafter"/>
</dbReference>
<evidence type="ECO:0000256" key="3">
    <source>
        <dbReference type="ARBA" id="ARBA00022679"/>
    </source>
</evidence>
<organism evidence="11 12">
    <name type="scientific">Pseudocercospora eumusae</name>
    <dbReference type="NCBI Taxonomy" id="321146"/>
    <lineage>
        <taxon>Eukaryota</taxon>
        <taxon>Fungi</taxon>
        <taxon>Dikarya</taxon>
        <taxon>Ascomycota</taxon>
        <taxon>Pezizomycotina</taxon>
        <taxon>Dothideomycetes</taxon>
        <taxon>Dothideomycetidae</taxon>
        <taxon>Mycosphaerellales</taxon>
        <taxon>Mycosphaerellaceae</taxon>
        <taxon>Pseudocercospora</taxon>
    </lineage>
</organism>
<protein>
    <recommendedName>
        <fullName evidence="1">non-specific serine/threonine protein kinase</fullName>
        <ecNumber evidence="1">2.7.11.1</ecNumber>
    </recommendedName>
</protein>
<dbReference type="InterPro" id="IPR000719">
    <property type="entry name" value="Prot_kinase_dom"/>
</dbReference>
<evidence type="ECO:0000256" key="8">
    <source>
        <dbReference type="ARBA" id="ARBA00048679"/>
    </source>
</evidence>
<evidence type="ECO:0000256" key="2">
    <source>
        <dbReference type="ARBA" id="ARBA00022527"/>
    </source>
</evidence>
<dbReference type="PROSITE" id="PS50011">
    <property type="entry name" value="PROTEIN_KINASE_DOM"/>
    <property type="match status" value="1"/>
</dbReference>
<comment type="catalytic activity">
    <reaction evidence="8">
        <text>L-seryl-[protein] + ATP = O-phospho-L-seryl-[protein] + ADP + H(+)</text>
        <dbReference type="Rhea" id="RHEA:17989"/>
        <dbReference type="Rhea" id="RHEA-COMP:9863"/>
        <dbReference type="Rhea" id="RHEA-COMP:11604"/>
        <dbReference type="ChEBI" id="CHEBI:15378"/>
        <dbReference type="ChEBI" id="CHEBI:29999"/>
        <dbReference type="ChEBI" id="CHEBI:30616"/>
        <dbReference type="ChEBI" id="CHEBI:83421"/>
        <dbReference type="ChEBI" id="CHEBI:456216"/>
        <dbReference type="EC" id="2.7.11.1"/>
    </reaction>
</comment>
<feature type="binding site" evidence="9">
    <location>
        <position position="117"/>
    </location>
    <ligand>
        <name>ATP</name>
        <dbReference type="ChEBI" id="CHEBI:30616"/>
    </ligand>
</feature>
<dbReference type="InterPro" id="IPR011009">
    <property type="entry name" value="Kinase-like_dom_sf"/>
</dbReference>
<dbReference type="PANTHER" id="PTHR47634">
    <property type="entry name" value="PROTEIN KINASE DOMAIN-CONTAINING PROTEIN-RELATED"/>
    <property type="match status" value="1"/>
</dbReference>
<dbReference type="GO" id="GO:0005524">
    <property type="term" value="F:ATP binding"/>
    <property type="evidence" value="ECO:0007669"/>
    <property type="project" value="UniProtKB-UniRule"/>
</dbReference>
<evidence type="ECO:0000256" key="1">
    <source>
        <dbReference type="ARBA" id="ARBA00012513"/>
    </source>
</evidence>
<dbReference type="Gene3D" id="1.10.510.10">
    <property type="entry name" value="Transferase(Phosphotransferase) domain 1"/>
    <property type="match status" value="1"/>
</dbReference>
<keyword evidence="6 9" id="KW-0067">ATP-binding</keyword>
<name>A0A139GUP2_9PEZI</name>
<dbReference type="OrthoDB" id="5979581at2759"/>
<evidence type="ECO:0000256" key="6">
    <source>
        <dbReference type="ARBA" id="ARBA00022840"/>
    </source>
</evidence>
<dbReference type="SUPFAM" id="SSF56112">
    <property type="entry name" value="Protein kinase-like (PK-like)"/>
    <property type="match status" value="1"/>
</dbReference>
<dbReference type="Proteomes" id="UP000070133">
    <property type="component" value="Unassembled WGS sequence"/>
</dbReference>
<dbReference type="GO" id="GO:0004674">
    <property type="term" value="F:protein serine/threonine kinase activity"/>
    <property type="evidence" value="ECO:0007669"/>
    <property type="project" value="UniProtKB-KW"/>
</dbReference>
<feature type="domain" description="Protein kinase" evidence="10">
    <location>
        <begin position="88"/>
        <end position="450"/>
    </location>
</feature>
<keyword evidence="2" id="KW-0723">Serine/threonine-protein kinase</keyword>
<comment type="caution">
    <text evidence="11">The sequence shown here is derived from an EMBL/GenBank/DDBJ whole genome shotgun (WGS) entry which is preliminary data.</text>
</comment>
<evidence type="ECO:0000256" key="5">
    <source>
        <dbReference type="ARBA" id="ARBA00022777"/>
    </source>
</evidence>
<keyword evidence="5" id="KW-0418">Kinase</keyword>
<evidence type="ECO:0000313" key="12">
    <source>
        <dbReference type="Proteomes" id="UP000070133"/>
    </source>
</evidence>
<dbReference type="EMBL" id="LFZN01000361">
    <property type="protein sequence ID" value="KXS93920.1"/>
    <property type="molecule type" value="Genomic_DNA"/>
</dbReference>
<dbReference type="GO" id="GO:0000245">
    <property type="term" value="P:spliceosomal complex assembly"/>
    <property type="evidence" value="ECO:0007669"/>
    <property type="project" value="TreeGrafter"/>
</dbReference>
<gene>
    <name evidence="11" type="ORF">AC578_9650</name>
</gene>
<dbReference type="SMART" id="SM00220">
    <property type="entry name" value="S_TKc"/>
    <property type="match status" value="1"/>
</dbReference>
<dbReference type="EC" id="2.7.11.1" evidence="1"/>
<keyword evidence="12" id="KW-1185">Reference proteome</keyword>
<dbReference type="InterPro" id="IPR017441">
    <property type="entry name" value="Protein_kinase_ATP_BS"/>
</dbReference>
<dbReference type="AlphaFoldDB" id="A0A139GUP2"/>
<dbReference type="InterPro" id="IPR051334">
    <property type="entry name" value="SRPK"/>
</dbReference>
<evidence type="ECO:0000256" key="9">
    <source>
        <dbReference type="PROSITE-ProRule" id="PRU10141"/>
    </source>
</evidence>
<comment type="catalytic activity">
    <reaction evidence="7">
        <text>L-threonyl-[protein] + ATP = O-phospho-L-threonyl-[protein] + ADP + H(+)</text>
        <dbReference type="Rhea" id="RHEA:46608"/>
        <dbReference type="Rhea" id="RHEA-COMP:11060"/>
        <dbReference type="Rhea" id="RHEA-COMP:11605"/>
        <dbReference type="ChEBI" id="CHEBI:15378"/>
        <dbReference type="ChEBI" id="CHEBI:30013"/>
        <dbReference type="ChEBI" id="CHEBI:30616"/>
        <dbReference type="ChEBI" id="CHEBI:61977"/>
        <dbReference type="ChEBI" id="CHEBI:456216"/>
        <dbReference type="EC" id="2.7.11.1"/>
    </reaction>
</comment>
<keyword evidence="4 9" id="KW-0547">Nucleotide-binding</keyword>
<proteinExistence type="predicted"/>
<evidence type="ECO:0000256" key="4">
    <source>
        <dbReference type="ARBA" id="ARBA00022741"/>
    </source>
</evidence>
<dbReference type="Gene3D" id="3.30.200.20">
    <property type="entry name" value="Phosphorylase Kinase, domain 1"/>
    <property type="match status" value="1"/>
</dbReference>
<evidence type="ECO:0000256" key="7">
    <source>
        <dbReference type="ARBA" id="ARBA00047899"/>
    </source>
</evidence>
<evidence type="ECO:0000259" key="10">
    <source>
        <dbReference type="PROSITE" id="PS50011"/>
    </source>
</evidence>
<dbReference type="PANTHER" id="PTHR47634:SF9">
    <property type="entry name" value="PROTEIN KINASE DOMAIN-CONTAINING PROTEIN-RELATED"/>
    <property type="match status" value="1"/>
</dbReference>
<dbReference type="STRING" id="321146.A0A139GUP2"/>